<organism evidence="2 3">
    <name type="scientific">Goodea atripinnis</name>
    <dbReference type="NCBI Taxonomy" id="208336"/>
    <lineage>
        <taxon>Eukaryota</taxon>
        <taxon>Metazoa</taxon>
        <taxon>Chordata</taxon>
        <taxon>Craniata</taxon>
        <taxon>Vertebrata</taxon>
        <taxon>Euteleostomi</taxon>
        <taxon>Actinopterygii</taxon>
        <taxon>Neopterygii</taxon>
        <taxon>Teleostei</taxon>
        <taxon>Neoteleostei</taxon>
        <taxon>Acanthomorphata</taxon>
        <taxon>Ovalentaria</taxon>
        <taxon>Atherinomorphae</taxon>
        <taxon>Cyprinodontiformes</taxon>
        <taxon>Goodeidae</taxon>
        <taxon>Goodea</taxon>
    </lineage>
</organism>
<reference evidence="2 3" key="1">
    <citation type="submission" date="2021-06" db="EMBL/GenBank/DDBJ databases">
        <authorList>
            <person name="Palmer J.M."/>
        </authorList>
    </citation>
    <scope>NUCLEOTIDE SEQUENCE [LARGE SCALE GENOMIC DNA]</scope>
    <source>
        <strain evidence="2 3">GA_2019</strain>
        <tissue evidence="2">Muscle</tissue>
    </source>
</reference>
<evidence type="ECO:0000256" key="1">
    <source>
        <dbReference type="SAM" id="MobiDB-lite"/>
    </source>
</evidence>
<feature type="region of interest" description="Disordered" evidence="1">
    <location>
        <begin position="1"/>
        <end position="23"/>
    </location>
</feature>
<accession>A0ABV0N6A3</accession>
<gene>
    <name evidence="2" type="ORF">GOODEAATRI_032494</name>
</gene>
<dbReference type="EMBL" id="JAHRIO010026077">
    <property type="protein sequence ID" value="MEQ2166845.1"/>
    <property type="molecule type" value="Genomic_DNA"/>
</dbReference>
<sequence length="64" mass="6763">MAQPPKAQVAVEEQAIGGPPQDYADPCRRDLRCKAQVLSVSCDAGVSTAELVVCEIERCCITAA</sequence>
<protein>
    <submittedName>
        <fullName evidence="2">Uncharacterized protein</fullName>
    </submittedName>
</protein>
<comment type="caution">
    <text evidence="2">The sequence shown here is derived from an EMBL/GenBank/DDBJ whole genome shotgun (WGS) entry which is preliminary data.</text>
</comment>
<keyword evidence="3" id="KW-1185">Reference proteome</keyword>
<evidence type="ECO:0000313" key="2">
    <source>
        <dbReference type="EMBL" id="MEQ2166845.1"/>
    </source>
</evidence>
<proteinExistence type="predicted"/>
<name>A0ABV0N6A3_9TELE</name>
<feature type="non-terminal residue" evidence="2">
    <location>
        <position position="1"/>
    </location>
</feature>
<dbReference type="Proteomes" id="UP001476798">
    <property type="component" value="Unassembled WGS sequence"/>
</dbReference>
<evidence type="ECO:0000313" key="3">
    <source>
        <dbReference type="Proteomes" id="UP001476798"/>
    </source>
</evidence>